<evidence type="ECO:0000313" key="3">
    <source>
        <dbReference type="EMBL" id="BCE63942.1"/>
    </source>
</evidence>
<accession>A0A810AF73</accession>
<feature type="region of interest" description="Disordered" evidence="1">
    <location>
        <begin position="1"/>
        <end position="26"/>
    </location>
</feature>
<sequence>MLDGEDDLFAYARRTDPKTSHDAASSMKDMLPQLQAAVLGSLRRAGQRGRTLDELIEDTGIEKVTISPRRLGRSHRHQIVWLAAEFAAAVDGGSQ</sequence>
<evidence type="ECO:0000313" key="2">
    <source>
        <dbReference type="EMBL" id="BCE55208.1"/>
    </source>
</evidence>
<protein>
    <submittedName>
        <fullName evidence="3">Uncharacterized protein</fullName>
    </submittedName>
</protein>
<proteinExistence type="predicted"/>
<reference evidence="2" key="1">
    <citation type="submission" date="2020-05" db="EMBL/GenBank/DDBJ databases">
        <title>Complete genome sequence of Bradyrhizobium diazoefficiens XF5 isolated from soybean nodule.</title>
        <authorList>
            <person name="Noda R."/>
            <person name="Kakizaki K."/>
            <person name="Minamisawa K."/>
        </authorList>
    </citation>
    <scope>NUCLEOTIDE SEQUENCE</scope>
    <source>
        <strain evidence="2">XF5</strain>
    </source>
</reference>
<dbReference type="AlphaFoldDB" id="A0A810AF73"/>
<dbReference type="RefSeq" id="WP_182869798.1">
    <property type="nucleotide sequence ID" value="NZ_AP022638.1"/>
</dbReference>
<evidence type="ECO:0000256" key="1">
    <source>
        <dbReference type="SAM" id="MobiDB-lite"/>
    </source>
</evidence>
<name>A0A810AF73_9BRAD</name>
<reference evidence="3" key="2">
    <citation type="submission" date="2020-05" db="EMBL/GenBank/DDBJ databases">
        <title>Complete genome sequence of Bradyrhizobium diazoefficiens XF6 isolated from soybean nodule.</title>
        <authorList>
            <person name="Noda R."/>
            <person name="Kakizaki K."/>
            <person name="Minamisawa K."/>
        </authorList>
    </citation>
    <scope>NUCLEOTIDE SEQUENCE</scope>
    <source>
        <strain evidence="3">XF6</strain>
    </source>
</reference>
<gene>
    <name evidence="2" type="ORF">XF5B_27200</name>
    <name evidence="3" type="ORF">XF6B_27410</name>
</gene>
<dbReference type="EMBL" id="AP023095">
    <property type="protein sequence ID" value="BCE55208.1"/>
    <property type="molecule type" value="Genomic_DNA"/>
</dbReference>
<organism evidence="3">
    <name type="scientific">Bradyrhizobium diazoefficiens</name>
    <dbReference type="NCBI Taxonomy" id="1355477"/>
    <lineage>
        <taxon>Bacteria</taxon>
        <taxon>Pseudomonadati</taxon>
        <taxon>Pseudomonadota</taxon>
        <taxon>Alphaproteobacteria</taxon>
        <taxon>Hyphomicrobiales</taxon>
        <taxon>Nitrobacteraceae</taxon>
        <taxon>Bradyrhizobium</taxon>
    </lineage>
</organism>
<dbReference type="EMBL" id="AP023096">
    <property type="protein sequence ID" value="BCE63942.1"/>
    <property type="molecule type" value="Genomic_DNA"/>
</dbReference>